<protein>
    <recommendedName>
        <fullName evidence="6">Acyltransferase</fullName>
    </recommendedName>
</protein>
<dbReference type="InterPro" id="IPR043968">
    <property type="entry name" value="SGNH"/>
</dbReference>
<evidence type="ECO:0008006" key="6">
    <source>
        <dbReference type="Google" id="ProtNLM"/>
    </source>
</evidence>
<keyword evidence="1" id="KW-0812">Transmembrane</keyword>
<proteinExistence type="predicted"/>
<feature type="transmembrane region" description="Helical" evidence="1">
    <location>
        <begin position="231"/>
        <end position="247"/>
    </location>
</feature>
<dbReference type="Pfam" id="PF19040">
    <property type="entry name" value="SGNH"/>
    <property type="match status" value="1"/>
</dbReference>
<dbReference type="GO" id="GO:0009103">
    <property type="term" value="P:lipopolysaccharide biosynthetic process"/>
    <property type="evidence" value="ECO:0007669"/>
    <property type="project" value="TreeGrafter"/>
</dbReference>
<feature type="transmembrane region" description="Helical" evidence="1">
    <location>
        <begin position="292"/>
        <end position="308"/>
    </location>
</feature>
<dbReference type="AlphaFoldDB" id="A0A6F8PT32"/>
<dbReference type="GO" id="GO:0016020">
    <property type="term" value="C:membrane"/>
    <property type="evidence" value="ECO:0007669"/>
    <property type="project" value="TreeGrafter"/>
</dbReference>
<gene>
    <name evidence="4" type="ORF">THMIRHAS_06480</name>
</gene>
<feature type="transmembrane region" description="Helical" evidence="1">
    <location>
        <begin position="83"/>
        <end position="101"/>
    </location>
</feature>
<dbReference type="Pfam" id="PF01757">
    <property type="entry name" value="Acyl_transf_3"/>
    <property type="match status" value="1"/>
</dbReference>
<evidence type="ECO:0000256" key="1">
    <source>
        <dbReference type="SAM" id="Phobius"/>
    </source>
</evidence>
<accession>A0A6F8PT32</accession>
<feature type="transmembrane region" description="Helical" evidence="1">
    <location>
        <begin position="253"/>
        <end position="271"/>
    </location>
</feature>
<name>A0A6F8PT32_9GAMM</name>
<feature type="transmembrane region" description="Helical" evidence="1">
    <location>
        <begin position="138"/>
        <end position="159"/>
    </location>
</feature>
<sequence>MSLHLPSPVKFREDINGLRAWAVIAVLLFHFQLIGLPGGFVGVDIFFVISGYLMTAIIVGGYEKGNFSILKFYMARVRRILPALLVLIFVLLVIGWFWLYTSDYQELGAQSLYGMSFLSNLYYWRTAGYFGADAEEKWLLHIWSLAVEAQFYVLYPLFIAIIWKFWRSVKVVLVWVMLLFTISLFTNIILVEKMPSAVFYLLPTRGWELAAGAIVFLITKMHRFNHSNLKTFYWFGWLLIGVSFFLINESMPWPGYWAVIPVLGTSLIIFANNQGGALTANPVAQWLGDRSYSLYLWHWPLVVALYFASLQNSWFWVISFFTLSFLLAHISYQLIEKPTRGYLSKSTFRKEFLVIVLITALLSLFAWTIKEKSFSGRFESVIETEIENITNNKQLMMPSVENGYCFYNYQDNTKLEFGGNNLNCSVGSQNEKSKKTLLFGDSYAGHYDPFWDVIGKELDLNIHSVSSNWCFPSTEESFTGRIPSRAFSQCLFIRQWLSEQINNTDILILSADYVDVANKGYLNEIFRLAELFAKNGTKVVIMPSPKIYDQNILKQFIRGKVFYEKPSEQVVFSKKDQSAIEINKKLSHLAKGNNNIFFIERSMLFNGKDFANEELPFSYDGGHISIYGAIKASEIFKANDGIKKLELFLGFTE</sequence>
<dbReference type="PANTHER" id="PTHR23028">
    <property type="entry name" value="ACETYLTRANSFERASE"/>
    <property type="match status" value="1"/>
</dbReference>
<feature type="domain" description="SGNH" evidence="3">
    <location>
        <begin position="420"/>
        <end position="637"/>
    </location>
</feature>
<dbReference type="KEGG" id="tse:THMIRHAS_06480"/>
<evidence type="ECO:0000259" key="3">
    <source>
        <dbReference type="Pfam" id="PF19040"/>
    </source>
</evidence>
<dbReference type="Proteomes" id="UP000501726">
    <property type="component" value="Chromosome"/>
</dbReference>
<feature type="transmembrane region" description="Helical" evidence="1">
    <location>
        <begin position="45"/>
        <end position="62"/>
    </location>
</feature>
<evidence type="ECO:0000313" key="4">
    <source>
        <dbReference type="EMBL" id="BBP45275.1"/>
    </source>
</evidence>
<evidence type="ECO:0000259" key="2">
    <source>
        <dbReference type="Pfam" id="PF01757"/>
    </source>
</evidence>
<evidence type="ECO:0000313" key="5">
    <source>
        <dbReference type="Proteomes" id="UP000501726"/>
    </source>
</evidence>
<dbReference type="InterPro" id="IPR002656">
    <property type="entry name" value="Acyl_transf_3_dom"/>
</dbReference>
<feature type="domain" description="Acyltransferase 3" evidence="2">
    <location>
        <begin position="14"/>
        <end position="328"/>
    </location>
</feature>
<dbReference type="EMBL" id="AP021889">
    <property type="protein sequence ID" value="BBP45275.1"/>
    <property type="molecule type" value="Genomic_DNA"/>
</dbReference>
<dbReference type="RefSeq" id="WP_173270853.1">
    <property type="nucleotide sequence ID" value="NZ_AP021889.1"/>
</dbReference>
<feature type="transmembrane region" description="Helical" evidence="1">
    <location>
        <begin position="171"/>
        <end position="191"/>
    </location>
</feature>
<feature type="transmembrane region" description="Helical" evidence="1">
    <location>
        <begin position="352"/>
        <end position="369"/>
    </location>
</feature>
<reference evidence="5" key="1">
    <citation type="submission" date="2019-11" db="EMBL/GenBank/DDBJ databases">
        <title>Isolation and characterization of two novel species in the genus Thiomicrorhabdus.</title>
        <authorList>
            <person name="Mochizuki J."/>
            <person name="Kojima H."/>
            <person name="Fukui M."/>
        </authorList>
    </citation>
    <scope>NUCLEOTIDE SEQUENCE [LARGE SCALE GENOMIC DNA]</scope>
    <source>
        <strain evidence="5">aks77</strain>
    </source>
</reference>
<dbReference type="PANTHER" id="PTHR23028:SF53">
    <property type="entry name" value="ACYL_TRANSF_3 DOMAIN-CONTAINING PROTEIN"/>
    <property type="match status" value="1"/>
</dbReference>
<organism evidence="4 5">
    <name type="scientific">Thiosulfatimonas sediminis</name>
    <dbReference type="NCBI Taxonomy" id="2675054"/>
    <lineage>
        <taxon>Bacteria</taxon>
        <taxon>Pseudomonadati</taxon>
        <taxon>Pseudomonadota</taxon>
        <taxon>Gammaproteobacteria</taxon>
        <taxon>Thiotrichales</taxon>
        <taxon>Piscirickettsiaceae</taxon>
        <taxon>Thiosulfatimonas</taxon>
    </lineage>
</organism>
<keyword evidence="5" id="KW-1185">Reference proteome</keyword>
<feature type="transmembrane region" description="Helical" evidence="1">
    <location>
        <begin position="197"/>
        <end position="219"/>
    </location>
</feature>
<keyword evidence="1" id="KW-1133">Transmembrane helix</keyword>
<dbReference type="GO" id="GO:0016747">
    <property type="term" value="F:acyltransferase activity, transferring groups other than amino-acyl groups"/>
    <property type="evidence" value="ECO:0007669"/>
    <property type="project" value="InterPro"/>
</dbReference>
<dbReference type="InterPro" id="IPR050879">
    <property type="entry name" value="Acyltransferase_3"/>
</dbReference>
<feature type="transmembrane region" description="Helical" evidence="1">
    <location>
        <begin position="20"/>
        <end position="39"/>
    </location>
</feature>
<feature type="transmembrane region" description="Helical" evidence="1">
    <location>
        <begin position="314"/>
        <end position="332"/>
    </location>
</feature>
<keyword evidence="1" id="KW-0472">Membrane</keyword>